<feature type="compositionally biased region" description="Polar residues" evidence="1">
    <location>
        <begin position="1"/>
        <end position="12"/>
    </location>
</feature>
<gene>
    <name evidence="2" type="ORF">L873DRAFT_1785732</name>
</gene>
<proteinExistence type="predicted"/>
<dbReference type="EMBL" id="ML120354">
    <property type="protein sequence ID" value="RPB05040.1"/>
    <property type="molecule type" value="Genomic_DNA"/>
</dbReference>
<dbReference type="Proteomes" id="UP000276215">
    <property type="component" value="Unassembled WGS sequence"/>
</dbReference>
<organism evidence="2 3">
    <name type="scientific">Choiromyces venosus 120613-1</name>
    <dbReference type="NCBI Taxonomy" id="1336337"/>
    <lineage>
        <taxon>Eukaryota</taxon>
        <taxon>Fungi</taxon>
        <taxon>Dikarya</taxon>
        <taxon>Ascomycota</taxon>
        <taxon>Pezizomycotina</taxon>
        <taxon>Pezizomycetes</taxon>
        <taxon>Pezizales</taxon>
        <taxon>Tuberaceae</taxon>
        <taxon>Choiromyces</taxon>
    </lineage>
</organism>
<feature type="region of interest" description="Disordered" evidence="1">
    <location>
        <begin position="1"/>
        <end position="20"/>
    </location>
</feature>
<sequence>MSTNSYPHNSHASRVVDRNRSEVSRNLKHLTFDWLLPVGVDHPSSRRSSTTTTNHQRRNQGRNTPRAAGKVYAQNPVGSNMGSPTSPTYSSETTISHHSQEWVYESDSSPPPISQRSTSGPNQAERRSLPMSVTAGAPTVIWICHNEDCRGEGPVGSVDLYPACLKCGHPRCPECEVHTIEPNGERRLDSAGPN</sequence>
<evidence type="ECO:0000313" key="2">
    <source>
        <dbReference type="EMBL" id="RPB05040.1"/>
    </source>
</evidence>
<feature type="region of interest" description="Disordered" evidence="1">
    <location>
        <begin position="38"/>
        <end position="129"/>
    </location>
</feature>
<name>A0A3N4K399_9PEZI</name>
<dbReference type="AlphaFoldDB" id="A0A3N4K399"/>
<accession>A0A3N4K399</accession>
<protein>
    <submittedName>
        <fullName evidence="2">Uncharacterized protein</fullName>
    </submittedName>
</protein>
<keyword evidence="3" id="KW-1185">Reference proteome</keyword>
<feature type="compositionally biased region" description="Low complexity" evidence="1">
    <location>
        <begin position="83"/>
        <end position="96"/>
    </location>
</feature>
<evidence type="ECO:0000313" key="3">
    <source>
        <dbReference type="Proteomes" id="UP000276215"/>
    </source>
</evidence>
<reference evidence="2 3" key="1">
    <citation type="journal article" date="2018" name="Nat. Ecol. Evol.">
        <title>Pezizomycetes genomes reveal the molecular basis of ectomycorrhizal truffle lifestyle.</title>
        <authorList>
            <person name="Murat C."/>
            <person name="Payen T."/>
            <person name="Noel B."/>
            <person name="Kuo A."/>
            <person name="Morin E."/>
            <person name="Chen J."/>
            <person name="Kohler A."/>
            <person name="Krizsan K."/>
            <person name="Balestrini R."/>
            <person name="Da Silva C."/>
            <person name="Montanini B."/>
            <person name="Hainaut M."/>
            <person name="Levati E."/>
            <person name="Barry K.W."/>
            <person name="Belfiori B."/>
            <person name="Cichocki N."/>
            <person name="Clum A."/>
            <person name="Dockter R.B."/>
            <person name="Fauchery L."/>
            <person name="Guy J."/>
            <person name="Iotti M."/>
            <person name="Le Tacon F."/>
            <person name="Lindquist E.A."/>
            <person name="Lipzen A."/>
            <person name="Malagnac F."/>
            <person name="Mello A."/>
            <person name="Molinier V."/>
            <person name="Miyauchi S."/>
            <person name="Poulain J."/>
            <person name="Riccioni C."/>
            <person name="Rubini A."/>
            <person name="Sitrit Y."/>
            <person name="Splivallo R."/>
            <person name="Traeger S."/>
            <person name="Wang M."/>
            <person name="Zifcakova L."/>
            <person name="Wipf D."/>
            <person name="Zambonelli A."/>
            <person name="Paolocci F."/>
            <person name="Nowrousian M."/>
            <person name="Ottonello S."/>
            <person name="Baldrian P."/>
            <person name="Spatafora J.W."/>
            <person name="Henrissat B."/>
            <person name="Nagy L.G."/>
            <person name="Aury J.M."/>
            <person name="Wincker P."/>
            <person name="Grigoriev I.V."/>
            <person name="Bonfante P."/>
            <person name="Martin F.M."/>
        </authorList>
    </citation>
    <scope>NUCLEOTIDE SEQUENCE [LARGE SCALE GENOMIC DNA]</scope>
    <source>
        <strain evidence="2 3">120613-1</strain>
    </source>
</reference>
<evidence type="ECO:0000256" key="1">
    <source>
        <dbReference type="SAM" id="MobiDB-lite"/>
    </source>
</evidence>